<keyword evidence="3 4" id="KW-0808">Transferase</keyword>
<name>A0AA44MTD8_STREE</name>
<sequence>CNSGAEANEGAIKLARKATGKTKIITFLQSFHGRTYAGMAATGQDKIKTGFGPMLEGFHYLPSNDPSAFKALGEEGDIAAVMLETVQGEGGVNPASVE</sequence>
<dbReference type="GO" id="GO:0003992">
    <property type="term" value="F:N2-acetyl-L-ornithine:2-oxoglutarate 5-aminotransferase activity"/>
    <property type="evidence" value="ECO:0007669"/>
    <property type="project" value="UniProtKB-EC"/>
</dbReference>
<evidence type="ECO:0000256" key="2">
    <source>
        <dbReference type="ARBA" id="ARBA00022576"/>
    </source>
</evidence>
<dbReference type="Gene3D" id="3.40.640.10">
    <property type="entry name" value="Type I PLP-dependent aspartate aminotransferase-like (Major domain)"/>
    <property type="match status" value="1"/>
</dbReference>
<dbReference type="Proteomes" id="UP000214939">
    <property type="component" value="Unassembled WGS sequence"/>
</dbReference>
<evidence type="ECO:0000256" key="3">
    <source>
        <dbReference type="ARBA" id="ARBA00022679"/>
    </source>
</evidence>
<dbReference type="PANTHER" id="PTHR11986:SF79">
    <property type="entry name" value="ACETYLORNITHINE AMINOTRANSFERASE, MITOCHONDRIAL"/>
    <property type="match status" value="1"/>
</dbReference>
<feature type="non-terminal residue" evidence="4">
    <location>
        <position position="98"/>
    </location>
</feature>
<dbReference type="GO" id="GO:0030170">
    <property type="term" value="F:pyridoxal phosphate binding"/>
    <property type="evidence" value="ECO:0007669"/>
    <property type="project" value="InterPro"/>
</dbReference>
<dbReference type="InterPro" id="IPR005814">
    <property type="entry name" value="Aminotrans_3"/>
</dbReference>
<evidence type="ECO:0000256" key="1">
    <source>
        <dbReference type="ARBA" id="ARBA00001933"/>
    </source>
</evidence>
<dbReference type="EMBL" id="NNBW01000741">
    <property type="protein sequence ID" value="OYL15902.1"/>
    <property type="molecule type" value="Genomic_DNA"/>
</dbReference>
<dbReference type="PANTHER" id="PTHR11986">
    <property type="entry name" value="AMINOTRANSFERASE CLASS III"/>
    <property type="match status" value="1"/>
</dbReference>
<proteinExistence type="predicted"/>
<keyword evidence="2 4" id="KW-0032">Aminotransferase</keyword>
<dbReference type="InterPro" id="IPR050103">
    <property type="entry name" value="Class-III_PLP-dep_AT"/>
</dbReference>
<dbReference type="RefSeq" id="WP_146657630.1">
    <property type="nucleotide sequence ID" value="NZ_NNBW01000741.1"/>
</dbReference>
<dbReference type="AlphaFoldDB" id="A0AA44MTD8"/>
<evidence type="ECO:0000313" key="4">
    <source>
        <dbReference type="EMBL" id="OYL15902.1"/>
    </source>
</evidence>
<comment type="caution">
    <text evidence="4">The sequence shown here is derived from an EMBL/GenBank/DDBJ whole genome shotgun (WGS) entry which is preliminary data.</text>
</comment>
<protein>
    <submittedName>
        <fullName evidence="4">Acetylornithine transaminase</fullName>
        <ecNumber evidence="4">2.6.1.11</ecNumber>
    </submittedName>
</protein>
<comment type="cofactor">
    <cofactor evidence="1">
        <name>pyridoxal 5'-phosphate</name>
        <dbReference type="ChEBI" id="CHEBI:597326"/>
    </cofactor>
</comment>
<gene>
    <name evidence="4" type="primary">argD</name>
    <name evidence="4" type="ORF">A5N45_14135</name>
</gene>
<dbReference type="InterPro" id="IPR015421">
    <property type="entry name" value="PyrdxlP-dep_Trfase_major"/>
</dbReference>
<dbReference type="InterPro" id="IPR015424">
    <property type="entry name" value="PyrdxlP-dep_Trfase"/>
</dbReference>
<evidence type="ECO:0000313" key="5">
    <source>
        <dbReference type="Proteomes" id="UP000214939"/>
    </source>
</evidence>
<dbReference type="SUPFAM" id="SSF53383">
    <property type="entry name" value="PLP-dependent transferases"/>
    <property type="match status" value="1"/>
</dbReference>
<accession>A0AA44MTD8</accession>
<dbReference type="Pfam" id="PF00202">
    <property type="entry name" value="Aminotran_3"/>
    <property type="match status" value="1"/>
</dbReference>
<dbReference type="GO" id="GO:0042802">
    <property type="term" value="F:identical protein binding"/>
    <property type="evidence" value="ECO:0007669"/>
    <property type="project" value="TreeGrafter"/>
</dbReference>
<dbReference type="EC" id="2.6.1.11" evidence="4"/>
<reference evidence="4 5" key="1">
    <citation type="submission" date="2017-07" db="EMBL/GenBank/DDBJ databases">
        <title>Invasive disease caused simultaneously by more than one serotype of Streptococcus pneumoniae, South Africa.</title>
        <authorList>
            <person name="Ndlangisa K."/>
            <person name="Du Plessis M."/>
            <person name="Von Gottberg A."/>
        </authorList>
    </citation>
    <scope>NUCLEOTIDE SEQUENCE [LARGE SCALE GENOMIC DNA]</scope>
    <source>
        <strain evidence="4 5">8227-15B</strain>
    </source>
</reference>
<feature type="non-terminal residue" evidence="4">
    <location>
        <position position="1"/>
    </location>
</feature>
<organism evidence="4 5">
    <name type="scientific">Streptococcus pneumoniae</name>
    <dbReference type="NCBI Taxonomy" id="1313"/>
    <lineage>
        <taxon>Bacteria</taxon>
        <taxon>Bacillati</taxon>
        <taxon>Bacillota</taxon>
        <taxon>Bacilli</taxon>
        <taxon>Lactobacillales</taxon>
        <taxon>Streptococcaceae</taxon>
        <taxon>Streptococcus</taxon>
    </lineage>
</organism>